<keyword evidence="1" id="KW-1005">Bacterial flagellum biogenesis</keyword>
<dbReference type="InterPro" id="IPR017585">
    <property type="entry name" value="SAF_FlgA"/>
</dbReference>
<sequence length="143" mass="15571">MMSRFFFIISLLLAMVSAPTMAMAATVTQTDQVTATRALQRGAVIREGDLTGPFAMEDYLGQELTRPVRAGAVMTPRHVRTPLQVKRNETVSLIFRRGSLTMETTGRALGEGSTGDRISVMNSTSRKRVMGRIVGPGQVEVTP</sequence>
<name>A0ABQ5VCC6_9PROT</name>
<dbReference type="Proteomes" id="UP001161391">
    <property type="component" value="Unassembled WGS sequence"/>
</dbReference>
<feature type="signal peptide" evidence="1">
    <location>
        <begin position="1"/>
        <end position="24"/>
    </location>
</feature>
<keyword evidence="1" id="KW-0574">Periplasm</keyword>
<proteinExistence type="inferred from homology"/>
<protein>
    <recommendedName>
        <fullName evidence="1">Flagella basal body P-ring formation protein FlgA</fullName>
    </recommendedName>
</protein>
<dbReference type="Pfam" id="PF13144">
    <property type="entry name" value="ChapFlgA"/>
    <property type="match status" value="1"/>
</dbReference>
<feature type="chain" id="PRO_5044994948" description="Flagella basal body P-ring formation protein FlgA" evidence="1">
    <location>
        <begin position="25"/>
        <end position="143"/>
    </location>
</feature>
<keyword evidence="1" id="KW-0732">Signal</keyword>
<evidence type="ECO:0000313" key="3">
    <source>
        <dbReference type="EMBL" id="GLQ24350.1"/>
    </source>
</evidence>
<reference evidence="3" key="1">
    <citation type="journal article" date="2014" name="Int. J. Syst. Evol. Microbiol.">
        <title>Complete genome of a new Firmicutes species belonging to the dominant human colonic microbiota ('Ruminococcus bicirculans') reveals two chromosomes and a selective capacity to utilize plant glucans.</title>
        <authorList>
            <consortium name="NISC Comparative Sequencing Program"/>
            <person name="Wegmann U."/>
            <person name="Louis P."/>
            <person name="Goesmann A."/>
            <person name="Henrissat B."/>
            <person name="Duncan S.H."/>
            <person name="Flint H.J."/>
        </authorList>
    </citation>
    <scope>NUCLEOTIDE SEQUENCE</scope>
    <source>
        <strain evidence="3">NBRC 108219</strain>
    </source>
</reference>
<dbReference type="PANTHER" id="PTHR36307">
    <property type="entry name" value="FLAGELLA BASAL BODY P-RING FORMATION PROTEIN FLGA"/>
    <property type="match status" value="1"/>
</dbReference>
<dbReference type="PANTHER" id="PTHR36307:SF1">
    <property type="entry name" value="FLAGELLA BASAL BODY P-RING FORMATION PROTEIN FLGA"/>
    <property type="match status" value="1"/>
</dbReference>
<accession>A0ABQ5VCC6</accession>
<evidence type="ECO:0000313" key="4">
    <source>
        <dbReference type="Proteomes" id="UP001161391"/>
    </source>
</evidence>
<comment type="function">
    <text evidence="1">Involved in the assembly process of the P-ring formation. It may associate with FlgF on the rod constituting a structure essential for the P-ring assembly or may act as a modulator protein for the P-ring assembly.</text>
</comment>
<organism evidence="3 4">
    <name type="scientific">Algimonas ampicilliniresistens</name>
    <dbReference type="NCBI Taxonomy" id="1298735"/>
    <lineage>
        <taxon>Bacteria</taxon>
        <taxon>Pseudomonadati</taxon>
        <taxon>Pseudomonadota</taxon>
        <taxon>Alphaproteobacteria</taxon>
        <taxon>Maricaulales</taxon>
        <taxon>Robiginitomaculaceae</taxon>
        <taxon>Algimonas</taxon>
    </lineage>
</organism>
<comment type="similarity">
    <text evidence="1">Belongs to the FlgA family.</text>
</comment>
<dbReference type="CDD" id="cd11614">
    <property type="entry name" value="SAF_CpaB_FlgA_like"/>
    <property type="match status" value="1"/>
</dbReference>
<comment type="subcellular location">
    <subcellularLocation>
        <location evidence="1">Periplasm</location>
    </subcellularLocation>
</comment>
<gene>
    <name evidence="3" type="ORF">GCM10007853_22240</name>
</gene>
<keyword evidence="4" id="KW-1185">Reference proteome</keyword>
<dbReference type="Gene3D" id="2.30.30.760">
    <property type="match status" value="1"/>
</dbReference>
<feature type="domain" description="Flagella basal body P-ring formation protein FlgA SAF" evidence="2">
    <location>
        <begin position="33"/>
        <end position="141"/>
    </location>
</feature>
<dbReference type="EMBL" id="BSNK01000002">
    <property type="protein sequence ID" value="GLQ24350.1"/>
    <property type="molecule type" value="Genomic_DNA"/>
</dbReference>
<dbReference type="InterPro" id="IPR039246">
    <property type="entry name" value="Flagellar_FlgA"/>
</dbReference>
<reference evidence="3" key="2">
    <citation type="submission" date="2023-01" db="EMBL/GenBank/DDBJ databases">
        <title>Draft genome sequence of Algimonas ampicilliniresistens strain NBRC 108219.</title>
        <authorList>
            <person name="Sun Q."/>
            <person name="Mori K."/>
        </authorList>
    </citation>
    <scope>NUCLEOTIDE SEQUENCE</scope>
    <source>
        <strain evidence="3">NBRC 108219</strain>
    </source>
</reference>
<dbReference type="NCBIfam" id="TIGR03170">
    <property type="entry name" value="flgA_cterm"/>
    <property type="match status" value="1"/>
</dbReference>
<evidence type="ECO:0000259" key="2">
    <source>
        <dbReference type="Pfam" id="PF13144"/>
    </source>
</evidence>
<comment type="caution">
    <text evidence="3">The sequence shown here is derived from an EMBL/GenBank/DDBJ whole genome shotgun (WGS) entry which is preliminary data.</text>
</comment>
<evidence type="ECO:0000256" key="1">
    <source>
        <dbReference type="RuleBase" id="RU362063"/>
    </source>
</evidence>